<dbReference type="PANTHER" id="PTHR31435:SF10">
    <property type="entry name" value="BSR4717 PROTEIN"/>
    <property type="match status" value="1"/>
</dbReference>
<dbReference type="SUPFAM" id="SSF55729">
    <property type="entry name" value="Acyl-CoA N-acyltransferases (Nat)"/>
    <property type="match status" value="1"/>
</dbReference>
<gene>
    <name evidence="2" type="ORF">Ssi02_34260</name>
</gene>
<keyword evidence="3" id="KW-1185">Reference proteome</keyword>
<evidence type="ECO:0000259" key="1">
    <source>
        <dbReference type="PROSITE" id="PS51729"/>
    </source>
</evidence>
<organism evidence="2 3">
    <name type="scientific">Sinosporangium siamense</name>
    <dbReference type="NCBI Taxonomy" id="1367973"/>
    <lineage>
        <taxon>Bacteria</taxon>
        <taxon>Bacillati</taxon>
        <taxon>Actinomycetota</taxon>
        <taxon>Actinomycetes</taxon>
        <taxon>Streptosporangiales</taxon>
        <taxon>Streptosporangiaceae</taxon>
        <taxon>Sinosporangium</taxon>
    </lineage>
</organism>
<dbReference type="Gene3D" id="3.40.630.30">
    <property type="match status" value="1"/>
</dbReference>
<dbReference type="EMBL" id="BOOW01000020">
    <property type="protein sequence ID" value="GII93195.1"/>
    <property type="molecule type" value="Genomic_DNA"/>
</dbReference>
<dbReference type="InterPro" id="IPR016181">
    <property type="entry name" value="Acyl_CoA_acyltransferase"/>
</dbReference>
<reference evidence="2" key="1">
    <citation type="submission" date="2021-01" db="EMBL/GenBank/DDBJ databases">
        <title>Whole genome shotgun sequence of Sinosporangium siamense NBRC 109515.</title>
        <authorList>
            <person name="Komaki H."/>
            <person name="Tamura T."/>
        </authorList>
    </citation>
    <scope>NUCLEOTIDE SEQUENCE</scope>
    <source>
        <strain evidence="2">NBRC 109515</strain>
    </source>
</reference>
<feature type="domain" description="N-acetyltransferase" evidence="1">
    <location>
        <begin position="8"/>
        <end position="94"/>
    </location>
</feature>
<sequence>MGENIRVADNPEASRYEVYVDDTLAGFADYRLRRDKIVFPHTEVRAEFEGRGLGGRLAQAALEASRDAGLTVVPACPFISAYIRRHPEFVELVDESYLHTVRSDS</sequence>
<protein>
    <submittedName>
        <fullName evidence="2">N-acetyltransferase</fullName>
    </submittedName>
</protein>
<dbReference type="AlphaFoldDB" id="A0A919V5N4"/>
<dbReference type="PANTHER" id="PTHR31435">
    <property type="entry name" value="PROTEIN NATD1"/>
    <property type="match status" value="1"/>
</dbReference>
<dbReference type="Pfam" id="PF14542">
    <property type="entry name" value="Acetyltransf_CG"/>
    <property type="match status" value="1"/>
</dbReference>
<dbReference type="RefSeq" id="WP_204026453.1">
    <property type="nucleotide sequence ID" value="NZ_BOOW01000020.1"/>
</dbReference>
<proteinExistence type="predicted"/>
<dbReference type="InterPro" id="IPR045057">
    <property type="entry name" value="Gcn5-rel_NAT"/>
</dbReference>
<dbReference type="Proteomes" id="UP000606172">
    <property type="component" value="Unassembled WGS sequence"/>
</dbReference>
<evidence type="ECO:0000313" key="2">
    <source>
        <dbReference type="EMBL" id="GII93195.1"/>
    </source>
</evidence>
<comment type="caution">
    <text evidence="2">The sequence shown here is derived from an EMBL/GenBank/DDBJ whole genome shotgun (WGS) entry which is preliminary data.</text>
</comment>
<evidence type="ECO:0000313" key="3">
    <source>
        <dbReference type="Proteomes" id="UP000606172"/>
    </source>
</evidence>
<accession>A0A919V5N4</accession>
<name>A0A919V5N4_9ACTN</name>
<dbReference type="InterPro" id="IPR031165">
    <property type="entry name" value="GNAT_YJDJ"/>
</dbReference>
<dbReference type="PROSITE" id="PS51729">
    <property type="entry name" value="GNAT_YJDJ"/>
    <property type="match status" value="1"/>
</dbReference>